<protein>
    <submittedName>
        <fullName evidence="2">Uncharacterized protein</fullName>
    </submittedName>
</protein>
<reference evidence="2 3" key="1">
    <citation type="submission" date="2016-12" db="EMBL/GenBank/DDBJ databases">
        <title>The genomes of Aspergillus section Nigri reveals drivers in fungal speciation.</title>
        <authorList>
            <consortium name="DOE Joint Genome Institute"/>
            <person name="Vesth T.C."/>
            <person name="Nybo J."/>
            <person name="Theobald S."/>
            <person name="Brandl J."/>
            <person name="Frisvad J.C."/>
            <person name="Nielsen K.F."/>
            <person name="Lyhne E.K."/>
            <person name="Kogle M.E."/>
            <person name="Kuo A."/>
            <person name="Riley R."/>
            <person name="Clum A."/>
            <person name="Nolan M."/>
            <person name="Lipzen A."/>
            <person name="Salamov A."/>
            <person name="Henrissat B."/>
            <person name="Wiebenga A."/>
            <person name="De Vries R.P."/>
            <person name="Grigoriev I.V."/>
            <person name="Mortensen U.H."/>
            <person name="Andersen M.R."/>
            <person name="Baker S.E."/>
        </authorList>
    </citation>
    <scope>NUCLEOTIDE SEQUENCE [LARGE SCALE GENOMIC DNA]</scope>
    <source>
        <strain evidence="2 3">IBT 23096</strain>
    </source>
</reference>
<keyword evidence="1" id="KW-0472">Membrane</keyword>
<comment type="caution">
    <text evidence="2">The sequence shown here is derived from an EMBL/GenBank/DDBJ whole genome shotgun (WGS) entry which is preliminary data.</text>
</comment>
<keyword evidence="3" id="KW-1185">Reference proteome</keyword>
<dbReference type="RefSeq" id="XP_024699095.1">
    <property type="nucleotide sequence ID" value="XM_024855306.1"/>
</dbReference>
<dbReference type="AlphaFoldDB" id="A0A2I2FT24"/>
<dbReference type="Proteomes" id="UP000234275">
    <property type="component" value="Unassembled WGS sequence"/>
</dbReference>
<dbReference type="VEuPathDB" id="FungiDB:P170DRAFT_62458"/>
<evidence type="ECO:0000256" key="1">
    <source>
        <dbReference type="SAM" id="Phobius"/>
    </source>
</evidence>
<accession>A0A2I2FT24</accession>
<evidence type="ECO:0000313" key="2">
    <source>
        <dbReference type="EMBL" id="PLB43793.1"/>
    </source>
</evidence>
<sequence length="79" mass="9157">MDTKSRRTVINRVSWRNGSALASGASGCAFESHRDRFLFCFSFLGLAMQVFLFCFCRWLAYRKGAKLYDHLDVLRRGLQ</sequence>
<dbReference type="EMBL" id="MSFO01000010">
    <property type="protein sequence ID" value="PLB43793.1"/>
    <property type="molecule type" value="Genomic_DNA"/>
</dbReference>
<name>A0A2I2FT24_9EURO</name>
<dbReference type="GeneID" id="36563012"/>
<feature type="transmembrane region" description="Helical" evidence="1">
    <location>
        <begin position="37"/>
        <end position="60"/>
    </location>
</feature>
<dbReference type="PROSITE" id="PS51257">
    <property type="entry name" value="PROKAR_LIPOPROTEIN"/>
    <property type="match status" value="1"/>
</dbReference>
<organism evidence="2 3">
    <name type="scientific">Aspergillus steynii IBT 23096</name>
    <dbReference type="NCBI Taxonomy" id="1392250"/>
    <lineage>
        <taxon>Eukaryota</taxon>
        <taxon>Fungi</taxon>
        <taxon>Dikarya</taxon>
        <taxon>Ascomycota</taxon>
        <taxon>Pezizomycotina</taxon>
        <taxon>Eurotiomycetes</taxon>
        <taxon>Eurotiomycetidae</taxon>
        <taxon>Eurotiales</taxon>
        <taxon>Aspergillaceae</taxon>
        <taxon>Aspergillus</taxon>
        <taxon>Aspergillus subgen. Circumdati</taxon>
    </lineage>
</organism>
<keyword evidence="1" id="KW-1133">Transmembrane helix</keyword>
<gene>
    <name evidence="2" type="ORF">P170DRAFT_62458</name>
</gene>
<proteinExistence type="predicted"/>
<keyword evidence="1" id="KW-0812">Transmembrane</keyword>
<evidence type="ECO:0000313" key="3">
    <source>
        <dbReference type="Proteomes" id="UP000234275"/>
    </source>
</evidence>